<evidence type="ECO:0000313" key="2">
    <source>
        <dbReference type="EMBL" id="KAK9892203.1"/>
    </source>
</evidence>
<feature type="region of interest" description="Disordered" evidence="1">
    <location>
        <begin position="1"/>
        <end position="26"/>
    </location>
</feature>
<keyword evidence="3" id="KW-1185">Reference proteome</keyword>
<evidence type="ECO:0000313" key="3">
    <source>
        <dbReference type="Proteomes" id="UP001431783"/>
    </source>
</evidence>
<accession>A0AAW1VHE3</accession>
<gene>
    <name evidence="2" type="ORF">WA026_019008</name>
</gene>
<sequence length="67" mass="7141">MSSSVSNVPKQPPVPPPAINTTVEPAKDKKPTVLECHGYFLGKTIGTGSYATVRLPLLLVRNLGKII</sequence>
<reference evidence="2 3" key="1">
    <citation type="submission" date="2023-03" db="EMBL/GenBank/DDBJ databases">
        <title>Genome insight into feeding habits of ladybird beetles.</title>
        <authorList>
            <person name="Li H.-S."/>
            <person name="Huang Y.-H."/>
            <person name="Pang H."/>
        </authorList>
    </citation>
    <scope>NUCLEOTIDE SEQUENCE [LARGE SCALE GENOMIC DNA]</scope>
    <source>
        <strain evidence="2">SYSU_2023b</strain>
        <tissue evidence="2">Whole body</tissue>
    </source>
</reference>
<dbReference type="EMBL" id="JARQZJ010000133">
    <property type="protein sequence ID" value="KAK9892203.1"/>
    <property type="molecule type" value="Genomic_DNA"/>
</dbReference>
<proteinExistence type="predicted"/>
<dbReference type="Proteomes" id="UP001431783">
    <property type="component" value="Unassembled WGS sequence"/>
</dbReference>
<organism evidence="2 3">
    <name type="scientific">Henosepilachna vigintioctopunctata</name>
    <dbReference type="NCBI Taxonomy" id="420089"/>
    <lineage>
        <taxon>Eukaryota</taxon>
        <taxon>Metazoa</taxon>
        <taxon>Ecdysozoa</taxon>
        <taxon>Arthropoda</taxon>
        <taxon>Hexapoda</taxon>
        <taxon>Insecta</taxon>
        <taxon>Pterygota</taxon>
        <taxon>Neoptera</taxon>
        <taxon>Endopterygota</taxon>
        <taxon>Coleoptera</taxon>
        <taxon>Polyphaga</taxon>
        <taxon>Cucujiformia</taxon>
        <taxon>Coccinelloidea</taxon>
        <taxon>Coccinellidae</taxon>
        <taxon>Epilachninae</taxon>
        <taxon>Epilachnini</taxon>
        <taxon>Henosepilachna</taxon>
    </lineage>
</organism>
<dbReference type="AlphaFoldDB" id="A0AAW1VHE3"/>
<evidence type="ECO:0000256" key="1">
    <source>
        <dbReference type="SAM" id="MobiDB-lite"/>
    </source>
</evidence>
<name>A0AAW1VHE3_9CUCU</name>
<comment type="caution">
    <text evidence="2">The sequence shown here is derived from an EMBL/GenBank/DDBJ whole genome shotgun (WGS) entry which is preliminary data.</text>
</comment>
<protein>
    <submittedName>
        <fullName evidence="2">Uncharacterized protein</fullName>
    </submittedName>
</protein>